<evidence type="ECO:0000313" key="4">
    <source>
        <dbReference type="EMBL" id="GCE20963.1"/>
    </source>
</evidence>
<feature type="transmembrane region" description="Helical" evidence="2">
    <location>
        <begin position="89"/>
        <end position="110"/>
    </location>
</feature>
<comment type="caution">
    <text evidence="4">The sequence shown here is derived from an EMBL/GenBank/DDBJ whole genome shotgun (WGS) entry which is preliminary data.</text>
</comment>
<dbReference type="Proteomes" id="UP000287188">
    <property type="component" value="Unassembled WGS sequence"/>
</dbReference>
<reference evidence="5" key="1">
    <citation type="submission" date="2018-12" db="EMBL/GenBank/DDBJ databases">
        <title>Tengunoibacter tsumagoiensis gen. nov., sp. nov., Dictyobacter kobayashii sp. nov., D. alpinus sp. nov., and D. joshuensis sp. nov. and description of Dictyobacteraceae fam. nov. within the order Ktedonobacterales isolated from Tengu-no-mugimeshi.</title>
        <authorList>
            <person name="Wang C.M."/>
            <person name="Zheng Y."/>
            <person name="Sakai Y."/>
            <person name="Toyoda A."/>
            <person name="Minakuchi Y."/>
            <person name="Abe K."/>
            <person name="Yokota A."/>
            <person name="Yabe S."/>
        </authorList>
    </citation>
    <scope>NUCLEOTIDE SEQUENCE [LARGE SCALE GENOMIC DNA]</scope>
    <source>
        <strain evidence="5">Uno11</strain>
    </source>
</reference>
<protein>
    <recommendedName>
        <fullName evidence="3">Bacterial sugar transferase domain-containing protein</fullName>
    </recommendedName>
</protein>
<dbReference type="InterPro" id="IPR003362">
    <property type="entry name" value="Bact_transf"/>
</dbReference>
<dbReference type="EMBL" id="BIFS01000001">
    <property type="protein sequence ID" value="GCE20963.1"/>
    <property type="molecule type" value="Genomic_DNA"/>
</dbReference>
<dbReference type="PANTHER" id="PTHR30576">
    <property type="entry name" value="COLANIC BIOSYNTHESIS UDP-GLUCOSE LIPID CARRIER TRANSFERASE"/>
    <property type="match status" value="1"/>
</dbReference>
<keyword evidence="2" id="KW-0812">Transmembrane</keyword>
<name>A0A402AP69_9CHLR</name>
<organism evidence="4 5">
    <name type="scientific">Dictyobacter kobayashii</name>
    <dbReference type="NCBI Taxonomy" id="2014872"/>
    <lineage>
        <taxon>Bacteria</taxon>
        <taxon>Bacillati</taxon>
        <taxon>Chloroflexota</taxon>
        <taxon>Ktedonobacteria</taxon>
        <taxon>Ktedonobacterales</taxon>
        <taxon>Dictyobacteraceae</taxon>
        <taxon>Dictyobacter</taxon>
    </lineage>
</organism>
<proteinExistence type="inferred from homology"/>
<evidence type="ECO:0000259" key="3">
    <source>
        <dbReference type="Pfam" id="PF02397"/>
    </source>
</evidence>
<feature type="domain" description="Bacterial sugar transferase" evidence="3">
    <location>
        <begin position="85"/>
        <end position="267"/>
    </location>
</feature>
<keyword evidence="5" id="KW-1185">Reference proteome</keyword>
<dbReference type="PANTHER" id="PTHR30576:SF0">
    <property type="entry name" value="UNDECAPRENYL-PHOSPHATE N-ACETYLGALACTOSAMINYL 1-PHOSPHATE TRANSFERASE-RELATED"/>
    <property type="match status" value="1"/>
</dbReference>
<comment type="similarity">
    <text evidence="1">Belongs to the bacterial sugar transferase family.</text>
</comment>
<sequence length="272" mass="31563">MALRHLAETGTIDTIIMATDYKTNRDLFLEAIETTQLGVSIIPMATLYERSFGKIPVEHIDDQWYAALPAEHGQSVTPLYLVWRKSIDLLFGLCGTFLLLLILPLVALLIRLDSPGPIFYSQPRLGYRGRPFLIYKFRSMYIDAEQMGKALWSRKHDVRITRMGRFMRATHLDELPQVINILRGEMSLIGPRPEREEFVVELEQSVPFYRCRLMVTPGLTGWAQVKYHYGNTNRDTLVKLQHDLYYIKHQSITLDIFIMLKTVQEVLLYRGI</sequence>
<evidence type="ECO:0000256" key="1">
    <source>
        <dbReference type="ARBA" id="ARBA00006464"/>
    </source>
</evidence>
<gene>
    <name evidence="4" type="ORF">KDK_47630</name>
</gene>
<dbReference type="Pfam" id="PF02397">
    <property type="entry name" value="Bac_transf"/>
    <property type="match status" value="1"/>
</dbReference>
<keyword evidence="2" id="KW-0472">Membrane</keyword>
<accession>A0A402AP69</accession>
<keyword evidence="2" id="KW-1133">Transmembrane helix</keyword>
<evidence type="ECO:0000256" key="2">
    <source>
        <dbReference type="SAM" id="Phobius"/>
    </source>
</evidence>
<dbReference type="GO" id="GO:0016780">
    <property type="term" value="F:phosphotransferase activity, for other substituted phosphate groups"/>
    <property type="evidence" value="ECO:0007669"/>
    <property type="project" value="TreeGrafter"/>
</dbReference>
<dbReference type="AlphaFoldDB" id="A0A402AP69"/>
<evidence type="ECO:0000313" key="5">
    <source>
        <dbReference type="Proteomes" id="UP000287188"/>
    </source>
</evidence>